<comment type="subunit">
    <text evidence="2">Homotrimer.</text>
</comment>
<dbReference type="UniPathway" id="UPA00148">
    <property type="reaction ID" value="UER00233"/>
</dbReference>
<keyword evidence="9" id="KW-1185">Reference proteome</keyword>
<dbReference type="Gene3D" id="1.20.1200.10">
    <property type="entry name" value="Cobalamin adenosyltransferase-like"/>
    <property type="match status" value="1"/>
</dbReference>
<dbReference type="Proteomes" id="UP000181898">
    <property type="component" value="Chromosome"/>
</dbReference>
<dbReference type="PANTHER" id="PTHR12213:SF0">
    <property type="entry name" value="CORRINOID ADENOSYLTRANSFERASE MMAB"/>
    <property type="match status" value="1"/>
</dbReference>
<dbReference type="InterPro" id="IPR029499">
    <property type="entry name" value="PduO-typ"/>
</dbReference>
<dbReference type="STRING" id="1850252.LPB136_01425"/>
<keyword evidence="4 6" id="KW-0547">Nucleotide-binding</keyword>
<dbReference type="SUPFAM" id="SSF89028">
    <property type="entry name" value="Cobalamin adenosyltransferase-like"/>
    <property type="match status" value="1"/>
</dbReference>
<gene>
    <name evidence="8" type="ORF">LPB136_01425</name>
</gene>
<dbReference type="PANTHER" id="PTHR12213">
    <property type="entry name" value="CORRINOID ADENOSYLTRANSFERASE"/>
    <property type="match status" value="1"/>
</dbReference>
<dbReference type="GO" id="GO:0008817">
    <property type="term" value="F:corrinoid adenosyltransferase activity"/>
    <property type="evidence" value="ECO:0007669"/>
    <property type="project" value="UniProtKB-UniRule"/>
</dbReference>
<dbReference type="GO" id="GO:0009236">
    <property type="term" value="P:cobalamin biosynthetic process"/>
    <property type="evidence" value="ECO:0007669"/>
    <property type="project" value="UniProtKB-UniRule"/>
</dbReference>
<organism evidence="8 9">
    <name type="scientific">Tenacibaculum todarodis</name>
    <dbReference type="NCBI Taxonomy" id="1850252"/>
    <lineage>
        <taxon>Bacteria</taxon>
        <taxon>Pseudomonadati</taxon>
        <taxon>Bacteroidota</taxon>
        <taxon>Flavobacteriia</taxon>
        <taxon>Flavobacteriales</taxon>
        <taxon>Flavobacteriaceae</taxon>
        <taxon>Tenacibaculum</taxon>
    </lineage>
</organism>
<comment type="catalytic activity">
    <reaction evidence="6">
        <text>2 cob(II)yrinate a,c diamide + reduced [electron-transfer flavoprotein] + 2 ATP = 2 adenosylcob(III)yrinate a,c-diamide + 2 triphosphate + oxidized [electron-transfer flavoprotein] + 3 H(+)</text>
        <dbReference type="Rhea" id="RHEA:11528"/>
        <dbReference type="Rhea" id="RHEA-COMP:10685"/>
        <dbReference type="Rhea" id="RHEA-COMP:10686"/>
        <dbReference type="ChEBI" id="CHEBI:15378"/>
        <dbReference type="ChEBI" id="CHEBI:18036"/>
        <dbReference type="ChEBI" id="CHEBI:30616"/>
        <dbReference type="ChEBI" id="CHEBI:57692"/>
        <dbReference type="ChEBI" id="CHEBI:58307"/>
        <dbReference type="ChEBI" id="CHEBI:58503"/>
        <dbReference type="ChEBI" id="CHEBI:58537"/>
        <dbReference type="EC" id="2.5.1.17"/>
    </reaction>
</comment>
<feature type="domain" description="Cobalamin adenosyltransferase-like" evidence="7">
    <location>
        <begin position="3"/>
        <end position="173"/>
    </location>
</feature>
<keyword evidence="3 6" id="KW-0808">Transferase</keyword>
<comment type="catalytic activity">
    <reaction evidence="6">
        <text>2 cob(II)alamin + reduced [electron-transfer flavoprotein] + 2 ATP = 2 adenosylcob(III)alamin + 2 triphosphate + oxidized [electron-transfer flavoprotein] + 3 H(+)</text>
        <dbReference type="Rhea" id="RHEA:28671"/>
        <dbReference type="Rhea" id="RHEA-COMP:10685"/>
        <dbReference type="Rhea" id="RHEA-COMP:10686"/>
        <dbReference type="ChEBI" id="CHEBI:15378"/>
        <dbReference type="ChEBI" id="CHEBI:16304"/>
        <dbReference type="ChEBI" id="CHEBI:18036"/>
        <dbReference type="ChEBI" id="CHEBI:18408"/>
        <dbReference type="ChEBI" id="CHEBI:30616"/>
        <dbReference type="ChEBI" id="CHEBI:57692"/>
        <dbReference type="ChEBI" id="CHEBI:58307"/>
        <dbReference type="EC" id="2.5.1.17"/>
    </reaction>
</comment>
<evidence type="ECO:0000256" key="6">
    <source>
        <dbReference type="RuleBase" id="RU366026"/>
    </source>
</evidence>
<dbReference type="FunFam" id="1.20.1200.10:FF:000001">
    <property type="entry name" value="Cob(I)yrinic acid a,c-diamide adenosyltransferase"/>
    <property type="match status" value="1"/>
</dbReference>
<dbReference type="OrthoDB" id="9778896at2"/>
<protein>
    <recommendedName>
        <fullName evidence="6">Corrinoid adenosyltransferase</fullName>
        <ecNumber evidence="6">2.5.1.17</ecNumber>
    </recommendedName>
    <alternativeName>
        <fullName evidence="6">Cob(II)alamin adenosyltransferase</fullName>
    </alternativeName>
    <alternativeName>
        <fullName evidence="6">Cob(II)yrinic acid a,c-diamide adenosyltransferase</fullName>
    </alternativeName>
    <alternativeName>
        <fullName evidence="6">Cobinamide/cobalamin adenosyltransferase</fullName>
    </alternativeName>
</protein>
<evidence type="ECO:0000256" key="4">
    <source>
        <dbReference type="ARBA" id="ARBA00022741"/>
    </source>
</evidence>
<dbReference type="GO" id="GO:0005524">
    <property type="term" value="F:ATP binding"/>
    <property type="evidence" value="ECO:0007669"/>
    <property type="project" value="UniProtKB-UniRule"/>
</dbReference>
<evidence type="ECO:0000256" key="2">
    <source>
        <dbReference type="ARBA" id="ARBA00011233"/>
    </source>
</evidence>
<proteinExistence type="inferred from homology"/>
<reference evidence="8 9" key="1">
    <citation type="submission" date="2016-11" db="EMBL/GenBank/DDBJ databases">
        <title>Tenacibaculum sp. LPB0136, isolated from marine environment.</title>
        <authorList>
            <person name="Kim E."/>
            <person name="Yi H."/>
        </authorList>
    </citation>
    <scope>NUCLEOTIDE SEQUENCE [LARGE SCALE GENOMIC DNA]</scope>
    <source>
        <strain evidence="8 9">LPB0136</strain>
    </source>
</reference>
<dbReference type="InterPro" id="IPR016030">
    <property type="entry name" value="CblAdoTrfase-like"/>
</dbReference>
<dbReference type="EC" id="2.5.1.17" evidence="6"/>
<sequence>MKIYTKTGDKGTTALFGGTRVPKYNLRIESYGTADELNSHIGLIRDQEISEHIKSSLNKIQHDIFTLGAMLATPPEKETLKNGKERLNILKVENNSIEFLEKEIDKMNEELPQMTHFILPGGHQTVSFCHIARCVCRRTERLVVELSEQEPINPDVLMYLNRLSDYLFVLARKLSKDLSAKEIKWIPEKKN</sequence>
<dbReference type="EMBL" id="CP018155">
    <property type="protein sequence ID" value="APG64108.1"/>
    <property type="molecule type" value="Genomic_DNA"/>
</dbReference>
<accession>A0A1L3JG45</accession>
<name>A0A1L3JG45_9FLAO</name>
<dbReference type="AlphaFoldDB" id="A0A1L3JG45"/>
<comment type="similarity">
    <text evidence="1 6">Belongs to the Cob(I)alamin adenosyltransferase family.</text>
</comment>
<evidence type="ECO:0000259" key="7">
    <source>
        <dbReference type="Pfam" id="PF01923"/>
    </source>
</evidence>
<comment type="pathway">
    <text evidence="6">Cofactor biosynthesis; adenosylcobalamin biosynthesis; adenosylcobalamin from cob(II)yrinate a,c-diamide: step 2/7.</text>
</comment>
<dbReference type="RefSeq" id="WP_072554431.1">
    <property type="nucleotide sequence ID" value="NZ_CP018155.1"/>
</dbReference>
<evidence type="ECO:0000313" key="9">
    <source>
        <dbReference type="Proteomes" id="UP000181898"/>
    </source>
</evidence>
<evidence type="ECO:0000313" key="8">
    <source>
        <dbReference type="EMBL" id="APG64108.1"/>
    </source>
</evidence>
<keyword evidence="6" id="KW-0169">Cobalamin biosynthesis</keyword>
<dbReference type="NCBIfam" id="TIGR00636">
    <property type="entry name" value="PduO_Nterm"/>
    <property type="match status" value="1"/>
</dbReference>
<keyword evidence="5 6" id="KW-0067">ATP-binding</keyword>
<dbReference type="KEGG" id="ten:LPB136_01425"/>
<evidence type="ECO:0000256" key="5">
    <source>
        <dbReference type="ARBA" id="ARBA00022840"/>
    </source>
</evidence>
<dbReference type="Pfam" id="PF01923">
    <property type="entry name" value="Cob_adeno_trans"/>
    <property type="match status" value="1"/>
</dbReference>
<evidence type="ECO:0000256" key="3">
    <source>
        <dbReference type="ARBA" id="ARBA00022679"/>
    </source>
</evidence>
<evidence type="ECO:0000256" key="1">
    <source>
        <dbReference type="ARBA" id="ARBA00007487"/>
    </source>
</evidence>
<dbReference type="InterPro" id="IPR036451">
    <property type="entry name" value="CblAdoTrfase-like_sf"/>
</dbReference>